<accession>A0ABQ1LPW8</accession>
<gene>
    <name evidence="1" type="ORF">GCM10011386_19350</name>
</gene>
<proteinExistence type="predicted"/>
<dbReference type="Gene3D" id="3.90.1150.30">
    <property type="match status" value="1"/>
</dbReference>
<dbReference type="InterPro" id="IPR007351">
    <property type="entry name" value="YjbR"/>
</dbReference>
<protein>
    <recommendedName>
        <fullName evidence="3">DNA-binding protein (MmcQ/YjbR family)</fullName>
    </recommendedName>
</protein>
<dbReference type="Pfam" id="PF04237">
    <property type="entry name" value="YjbR"/>
    <property type="match status" value="1"/>
</dbReference>
<dbReference type="EMBL" id="BMIK01000005">
    <property type="protein sequence ID" value="GGC27463.1"/>
    <property type="molecule type" value="Genomic_DNA"/>
</dbReference>
<dbReference type="PANTHER" id="PTHR35145">
    <property type="entry name" value="CYTOPLASMIC PROTEIN-RELATED"/>
    <property type="match status" value="1"/>
</dbReference>
<sequence length="143" mass="17049">MRYETFRFHFFIFDFSIFYFYTMHIEQLRDYCLSKRGVTESCPFGPDTLVFKVADKMFLLTGLDGQPLVFSAKCDPEYAIELRERYPHAVRGAYHMNKRHWNEVVCNGELDDQLLIRLIDHSYELVVMGLPKLLRERLLNNLI</sequence>
<dbReference type="PANTHER" id="PTHR35145:SF1">
    <property type="entry name" value="CYTOPLASMIC PROTEIN"/>
    <property type="match status" value="1"/>
</dbReference>
<evidence type="ECO:0008006" key="3">
    <source>
        <dbReference type="Google" id="ProtNLM"/>
    </source>
</evidence>
<reference evidence="2" key="1">
    <citation type="journal article" date="2019" name="Int. J. Syst. Evol. Microbiol.">
        <title>The Global Catalogue of Microorganisms (GCM) 10K type strain sequencing project: providing services to taxonomists for standard genome sequencing and annotation.</title>
        <authorList>
            <consortium name="The Broad Institute Genomics Platform"/>
            <consortium name="The Broad Institute Genome Sequencing Center for Infectious Disease"/>
            <person name="Wu L."/>
            <person name="Ma J."/>
        </authorList>
    </citation>
    <scope>NUCLEOTIDE SEQUENCE [LARGE SCALE GENOMIC DNA]</scope>
    <source>
        <strain evidence="2">CGMCC 1.15342</strain>
    </source>
</reference>
<dbReference type="InterPro" id="IPR038056">
    <property type="entry name" value="YjbR-like_sf"/>
</dbReference>
<keyword evidence="2" id="KW-1185">Reference proteome</keyword>
<dbReference type="InterPro" id="IPR058532">
    <property type="entry name" value="YjbR/MT2646/Rv2570-like"/>
</dbReference>
<name>A0ABQ1LPW8_9SPHI</name>
<comment type="caution">
    <text evidence="1">The sequence shown here is derived from an EMBL/GenBank/DDBJ whole genome shotgun (WGS) entry which is preliminary data.</text>
</comment>
<evidence type="ECO:0000313" key="1">
    <source>
        <dbReference type="EMBL" id="GGC27463.1"/>
    </source>
</evidence>
<evidence type="ECO:0000313" key="2">
    <source>
        <dbReference type="Proteomes" id="UP000597338"/>
    </source>
</evidence>
<dbReference type="SUPFAM" id="SSF142906">
    <property type="entry name" value="YjbR-like"/>
    <property type="match status" value="1"/>
</dbReference>
<organism evidence="1 2">
    <name type="scientific">Parapedobacter defluvii</name>
    <dbReference type="NCBI Taxonomy" id="2045106"/>
    <lineage>
        <taxon>Bacteria</taxon>
        <taxon>Pseudomonadati</taxon>
        <taxon>Bacteroidota</taxon>
        <taxon>Sphingobacteriia</taxon>
        <taxon>Sphingobacteriales</taxon>
        <taxon>Sphingobacteriaceae</taxon>
        <taxon>Parapedobacter</taxon>
    </lineage>
</organism>
<dbReference type="Proteomes" id="UP000597338">
    <property type="component" value="Unassembled WGS sequence"/>
</dbReference>